<protein>
    <recommendedName>
        <fullName evidence="3">Type II secretion system protein</fullName>
    </recommendedName>
</protein>
<sequence length="69" mass="8180">MIIVSKKSKKGFVLAEALMTLILVSTALCFEYEQLKDFNYHDKRLKKQYQNATQERIDALEAWYDYAKK</sequence>
<reference evidence="1 2" key="1">
    <citation type="submission" date="2019-03" db="EMBL/GenBank/DDBJ databases">
        <title>Complete Genome Sequence of Leuconostoc kimchii strain NKJ218 Isolated from Homemade Kimchi.</title>
        <authorList>
            <person name="Jung J.Y."/>
            <person name="Jin H.M."/>
            <person name="Jung J.-W."/>
            <person name="Lee S.-Y."/>
            <person name="Ryu B.-G."/>
            <person name="Han S.-S."/>
            <person name="Kang H.K."/>
            <person name="Choi H.W."/>
            <person name="Chung E.J."/>
            <person name="Choi K.-M."/>
        </authorList>
    </citation>
    <scope>NUCLEOTIDE SEQUENCE [LARGE SCALE GENOMIC DNA]</scope>
    <source>
        <strain evidence="1 2">NKJ218</strain>
    </source>
</reference>
<organism evidence="1 2">
    <name type="scientific">Leuconostoc kimchii</name>
    <dbReference type="NCBI Taxonomy" id="136609"/>
    <lineage>
        <taxon>Bacteria</taxon>
        <taxon>Bacillati</taxon>
        <taxon>Bacillota</taxon>
        <taxon>Bacilli</taxon>
        <taxon>Lactobacillales</taxon>
        <taxon>Lactobacillaceae</taxon>
        <taxon>Leuconostoc</taxon>
    </lineage>
</organism>
<evidence type="ECO:0000313" key="2">
    <source>
        <dbReference type="Proteomes" id="UP000295756"/>
    </source>
</evidence>
<evidence type="ECO:0000313" key="1">
    <source>
        <dbReference type="EMBL" id="QBR47008.1"/>
    </source>
</evidence>
<dbReference type="EMBL" id="CP037939">
    <property type="protein sequence ID" value="QBR47008.1"/>
    <property type="molecule type" value="Genomic_DNA"/>
</dbReference>
<name>A0ABX5SKH2_9LACO</name>
<accession>A0ABX5SKH2</accession>
<gene>
    <name evidence="1" type="ORF">EW139_02295</name>
</gene>
<proteinExistence type="predicted"/>
<keyword evidence="2" id="KW-1185">Reference proteome</keyword>
<dbReference type="Proteomes" id="UP000295756">
    <property type="component" value="Chromosome"/>
</dbReference>
<evidence type="ECO:0008006" key="3">
    <source>
        <dbReference type="Google" id="ProtNLM"/>
    </source>
</evidence>